<evidence type="ECO:0000256" key="8">
    <source>
        <dbReference type="PROSITE-ProRule" id="PRU10010"/>
    </source>
</evidence>
<keyword evidence="3 7" id="KW-0028">Amino-acid biosynthesis</keyword>
<dbReference type="SUPFAM" id="SSF55347">
    <property type="entry name" value="Glyceraldehyde-3-phosphate dehydrogenase-like, C-terminal domain"/>
    <property type="match status" value="1"/>
</dbReference>
<comment type="catalytic activity">
    <reaction evidence="6 7">
        <text>N-acetyl-L-glutamate 5-semialdehyde + phosphate + NADP(+) = N-acetyl-L-glutamyl 5-phosphate + NADPH + H(+)</text>
        <dbReference type="Rhea" id="RHEA:21588"/>
        <dbReference type="ChEBI" id="CHEBI:15378"/>
        <dbReference type="ChEBI" id="CHEBI:29123"/>
        <dbReference type="ChEBI" id="CHEBI:43474"/>
        <dbReference type="ChEBI" id="CHEBI:57783"/>
        <dbReference type="ChEBI" id="CHEBI:57936"/>
        <dbReference type="ChEBI" id="CHEBI:58349"/>
        <dbReference type="EC" id="1.2.1.38"/>
    </reaction>
</comment>
<dbReference type="PROSITE" id="PS01224">
    <property type="entry name" value="ARGC"/>
    <property type="match status" value="1"/>
</dbReference>
<dbReference type="FunFam" id="3.30.360.10:FF:000014">
    <property type="entry name" value="N-acetyl-gamma-glutamyl-phosphate reductase"/>
    <property type="match status" value="1"/>
</dbReference>
<dbReference type="GO" id="GO:0005737">
    <property type="term" value="C:cytoplasm"/>
    <property type="evidence" value="ECO:0007669"/>
    <property type="project" value="UniProtKB-SubCell"/>
</dbReference>
<dbReference type="RefSeq" id="WP_120190949.1">
    <property type="nucleotide sequence ID" value="NZ_MCHY01000011.1"/>
</dbReference>
<dbReference type="SUPFAM" id="SSF51735">
    <property type="entry name" value="NAD(P)-binding Rossmann-fold domains"/>
    <property type="match status" value="1"/>
</dbReference>
<sequence length="336" mass="36860">MNISIIGATGYSGVELIRLLQNHPTAKIKSLFASSQAGLDLTEVYPHLTNIEQHTLEELDVEKTAEWVFLATPSGVSAKLVPSLLEAGRKVIDLSGDFRLPKETYESWYNKETANESDLQKAVYGLPEWFKEQIQNAQLIANPGCYPTAAALGLAPAMPYIDPKSIIIDAKSGVSGAGRSASLATHYGEVNENFAAYRVANHQHTPEIEQTLQRVSEQQPLITFTPHLAPMTRGILCTMYATITEEVDFQEVYKAAYEGKPFIRLRAEGSYPRTKEVSGSNYCDIAVHVDPRTNRLIVISVIDNVVKGAAGQAIQNMNIMAGLDETTGLTFSPLYP</sequence>
<dbReference type="UniPathway" id="UPA00068">
    <property type="reaction ID" value="UER00108"/>
</dbReference>
<organism evidence="10 11">
    <name type="scientific">Ammoniphilus oxalaticus</name>
    <dbReference type="NCBI Taxonomy" id="66863"/>
    <lineage>
        <taxon>Bacteria</taxon>
        <taxon>Bacillati</taxon>
        <taxon>Bacillota</taxon>
        <taxon>Bacilli</taxon>
        <taxon>Bacillales</taxon>
        <taxon>Paenibacillaceae</taxon>
        <taxon>Aneurinibacillus group</taxon>
        <taxon>Ammoniphilus</taxon>
    </lineage>
</organism>
<dbReference type="PANTHER" id="PTHR32338:SF10">
    <property type="entry name" value="N-ACETYL-GAMMA-GLUTAMYL-PHOSPHATE REDUCTASE, CHLOROPLASTIC-RELATED"/>
    <property type="match status" value="1"/>
</dbReference>
<keyword evidence="7" id="KW-0963">Cytoplasm</keyword>
<dbReference type="InterPro" id="IPR023013">
    <property type="entry name" value="AGPR_AS"/>
</dbReference>
<dbReference type="CDD" id="cd17895">
    <property type="entry name" value="AGPR_1_N"/>
    <property type="match status" value="1"/>
</dbReference>
<dbReference type="GO" id="GO:0003942">
    <property type="term" value="F:N-acetyl-gamma-glutamyl-phosphate reductase activity"/>
    <property type="evidence" value="ECO:0007669"/>
    <property type="project" value="UniProtKB-UniRule"/>
</dbReference>
<dbReference type="PANTHER" id="PTHR32338">
    <property type="entry name" value="N-ACETYL-GAMMA-GLUTAMYL-PHOSPHATE REDUCTASE, CHLOROPLASTIC-RELATED-RELATED"/>
    <property type="match status" value="1"/>
</dbReference>
<proteinExistence type="inferred from homology"/>
<evidence type="ECO:0000256" key="4">
    <source>
        <dbReference type="ARBA" id="ARBA00022857"/>
    </source>
</evidence>
<feature type="active site" evidence="7 8">
    <location>
        <position position="145"/>
    </location>
</feature>
<evidence type="ECO:0000259" key="9">
    <source>
        <dbReference type="SMART" id="SM00859"/>
    </source>
</evidence>
<comment type="function">
    <text evidence="7">Catalyzes the NADPH-dependent reduction of N-acetyl-5-glutamyl phosphate to yield N-acetyl-L-glutamate 5-semialdehyde.</text>
</comment>
<dbReference type="AlphaFoldDB" id="A0A419SEU1"/>
<dbReference type="InterPro" id="IPR058924">
    <property type="entry name" value="AGPR_dimerisation_dom"/>
</dbReference>
<dbReference type="InterPro" id="IPR000534">
    <property type="entry name" value="Semialdehyde_DH_NAD-bd"/>
</dbReference>
<dbReference type="Pfam" id="PF01118">
    <property type="entry name" value="Semialdhyde_dh"/>
    <property type="match status" value="1"/>
</dbReference>
<accession>A0A419SEU1</accession>
<evidence type="ECO:0000256" key="5">
    <source>
        <dbReference type="ARBA" id="ARBA00023002"/>
    </source>
</evidence>
<protein>
    <recommendedName>
        <fullName evidence="7">N-acetyl-gamma-glutamyl-phosphate reductase</fullName>
        <shortName evidence="7">AGPR</shortName>
        <ecNumber evidence="7">1.2.1.38</ecNumber>
    </recommendedName>
    <alternativeName>
        <fullName evidence="7">N-acetyl-glutamate semialdehyde dehydrogenase</fullName>
        <shortName evidence="7">NAGSA dehydrogenase</shortName>
    </alternativeName>
</protein>
<dbReference type="EC" id="1.2.1.38" evidence="7"/>
<evidence type="ECO:0000256" key="1">
    <source>
        <dbReference type="ARBA" id="ARBA00004862"/>
    </source>
</evidence>
<dbReference type="InterPro" id="IPR050085">
    <property type="entry name" value="AGPR"/>
</dbReference>
<comment type="similarity">
    <text evidence="7">Belongs to the NAGSA dehydrogenase family. Type 1 subfamily.</text>
</comment>
<dbReference type="SMART" id="SM00859">
    <property type="entry name" value="Semialdhyde_dh"/>
    <property type="match status" value="1"/>
</dbReference>
<dbReference type="NCBIfam" id="TIGR01850">
    <property type="entry name" value="argC"/>
    <property type="match status" value="1"/>
</dbReference>
<dbReference type="Gene3D" id="3.30.360.10">
    <property type="entry name" value="Dihydrodipicolinate Reductase, domain 2"/>
    <property type="match status" value="1"/>
</dbReference>
<comment type="caution">
    <text evidence="10">The sequence shown here is derived from an EMBL/GenBank/DDBJ whole genome shotgun (WGS) entry which is preliminary data.</text>
</comment>
<keyword evidence="4 7" id="KW-0521">NADP</keyword>
<dbReference type="Proteomes" id="UP000284219">
    <property type="component" value="Unassembled WGS sequence"/>
</dbReference>
<dbReference type="Pfam" id="PF22698">
    <property type="entry name" value="Semialdhyde_dhC_1"/>
    <property type="match status" value="1"/>
</dbReference>
<evidence type="ECO:0000313" key="11">
    <source>
        <dbReference type="Proteomes" id="UP000284219"/>
    </source>
</evidence>
<dbReference type="CDD" id="cd23934">
    <property type="entry name" value="AGPR_1_C"/>
    <property type="match status" value="1"/>
</dbReference>
<evidence type="ECO:0000256" key="7">
    <source>
        <dbReference type="HAMAP-Rule" id="MF_00150"/>
    </source>
</evidence>
<dbReference type="HAMAP" id="MF_00150">
    <property type="entry name" value="ArgC_type1"/>
    <property type="match status" value="1"/>
</dbReference>
<reference evidence="10 11" key="1">
    <citation type="submission" date="2016-08" db="EMBL/GenBank/DDBJ databases">
        <title>Novel Firmicute Genomes.</title>
        <authorList>
            <person name="Poppleton D.I."/>
            <person name="Gribaldo S."/>
        </authorList>
    </citation>
    <scope>NUCLEOTIDE SEQUENCE [LARGE SCALE GENOMIC DNA]</scope>
    <source>
        <strain evidence="10 11">RAOx-1</strain>
    </source>
</reference>
<comment type="subcellular location">
    <subcellularLocation>
        <location evidence="7">Cytoplasm</location>
    </subcellularLocation>
</comment>
<evidence type="ECO:0000256" key="3">
    <source>
        <dbReference type="ARBA" id="ARBA00022605"/>
    </source>
</evidence>
<keyword evidence="2 7" id="KW-0055">Arginine biosynthesis</keyword>
<dbReference type="InterPro" id="IPR000706">
    <property type="entry name" value="AGPR_type-1"/>
</dbReference>
<dbReference type="Gene3D" id="3.40.50.720">
    <property type="entry name" value="NAD(P)-binding Rossmann-like Domain"/>
    <property type="match status" value="1"/>
</dbReference>
<feature type="domain" description="Semialdehyde dehydrogenase NAD-binding" evidence="9">
    <location>
        <begin position="2"/>
        <end position="137"/>
    </location>
</feature>
<keyword evidence="5 7" id="KW-0560">Oxidoreductase</keyword>
<comment type="pathway">
    <text evidence="1 7">Amino-acid biosynthesis; L-arginine biosynthesis; N(2)-acetyl-L-ornithine from L-glutamate: step 3/4.</text>
</comment>
<dbReference type="InterPro" id="IPR036291">
    <property type="entry name" value="NAD(P)-bd_dom_sf"/>
</dbReference>
<dbReference type="EMBL" id="MCHY01000011">
    <property type="protein sequence ID" value="RKD21832.1"/>
    <property type="molecule type" value="Genomic_DNA"/>
</dbReference>
<dbReference type="GO" id="GO:0051287">
    <property type="term" value="F:NAD binding"/>
    <property type="evidence" value="ECO:0007669"/>
    <property type="project" value="InterPro"/>
</dbReference>
<dbReference type="GO" id="GO:0070401">
    <property type="term" value="F:NADP+ binding"/>
    <property type="evidence" value="ECO:0007669"/>
    <property type="project" value="InterPro"/>
</dbReference>
<gene>
    <name evidence="7" type="primary">argC</name>
    <name evidence="10" type="ORF">BEP19_14570</name>
</gene>
<keyword evidence="11" id="KW-1185">Reference proteome</keyword>
<evidence type="ECO:0000313" key="10">
    <source>
        <dbReference type="EMBL" id="RKD21832.1"/>
    </source>
</evidence>
<dbReference type="OrthoDB" id="9801289at2"/>
<evidence type="ECO:0000256" key="6">
    <source>
        <dbReference type="ARBA" id="ARBA00050557"/>
    </source>
</evidence>
<name>A0A419SEU1_9BACL</name>
<dbReference type="GO" id="GO:0006526">
    <property type="term" value="P:L-arginine biosynthetic process"/>
    <property type="evidence" value="ECO:0007669"/>
    <property type="project" value="UniProtKB-UniRule"/>
</dbReference>
<evidence type="ECO:0000256" key="2">
    <source>
        <dbReference type="ARBA" id="ARBA00022571"/>
    </source>
</evidence>